<dbReference type="RefSeq" id="WP_307493497.1">
    <property type="nucleotide sequence ID" value="NZ_JAUSVB010000004.1"/>
</dbReference>
<proteinExistence type="predicted"/>
<dbReference type="Proteomes" id="UP001239626">
    <property type="component" value="Unassembled WGS sequence"/>
</dbReference>
<name>A0ABU0EHI1_9CELL</name>
<feature type="domain" description="Trehalase-like N-terminal" evidence="2">
    <location>
        <begin position="13"/>
        <end position="135"/>
    </location>
</feature>
<dbReference type="Pfam" id="PF19291">
    <property type="entry name" value="TREH_N"/>
    <property type="match status" value="1"/>
</dbReference>
<dbReference type="Gene3D" id="1.50.10.10">
    <property type="match status" value="1"/>
</dbReference>
<evidence type="ECO:0000313" key="4">
    <source>
        <dbReference type="Proteomes" id="UP001239626"/>
    </source>
</evidence>
<evidence type="ECO:0000259" key="2">
    <source>
        <dbReference type="Pfam" id="PF19291"/>
    </source>
</evidence>
<keyword evidence="4" id="KW-1185">Reference proteome</keyword>
<reference evidence="3 4" key="1">
    <citation type="submission" date="2023-07" db="EMBL/GenBank/DDBJ databases">
        <title>Sorghum-associated microbial communities from plants grown in Nebraska, USA.</title>
        <authorList>
            <person name="Schachtman D."/>
        </authorList>
    </citation>
    <scope>NUCLEOTIDE SEQUENCE [LARGE SCALE GENOMIC DNA]</scope>
    <source>
        <strain evidence="3 4">BE332</strain>
    </source>
</reference>
<dbReference type="InterPro" id="IPR011613">
    <property type="entry name" value="GH15-like"/>
</dbReference>
<sequence>MERPDAVVDPPLVPVEDYAVLGDGKTAALVSLRGSMDWLCLPTFDSSACFARLLGTPDNGRWLLTVRDATTVTRRYLDASFVLETTYETPDGTAVAQETMPLNDGRADLVRRLVCTRGRVEVEHEWVVRFGYGAVLPWVRHITDDEGNDAIQAIAGPDSLLLRGDRLPKPDDHRHADRFTLREGESVELALTWSRSWDAVPPRLTIADRIDSTRISWGLWAASCAYHGSYREAVVRSLLVLRLLTDSETGGIVAAATTSLPEDFGGERNWDYRYCWLRDAAMTLEALLEHGYREEATEWRDWLLRAVAGRSSDLQIMYRVDGGRDLPERELDHLAGYAGSRPVRIGNAAVGQVQNDVLGEVMCALELARDAGLPETDDSWSLQRHLVDDLLERWRHPDRGIWEVRGEPRHFTHSKVMAWAAVDRAVRAAEKHGLDAPVDRWRAERDAIHADVLAHGWNAERRTFVQSYGAEHTDASLLQLAQVGFLPADDPRLLSTLAAIRTDLEIAPGLLRRYPTERTDDGVPGDEHAFLACSFWLADALARTDDVEGSTKVLDILVGLANDVGLLAEQYDPLGGRMAGNTPQALSHLALVRAVHSHDLALARRTR</sequence>
<dbReference type="PANTHER" id="PTHR31616:SF0">
    <property type="entry name" value="GLUCAN 1,4-ALPHA-GLUCOSIDASE"/>
    <property type="match status" value="1"/>
</dbReference>
<dbReference type="Pfam" id="PF00723">
    <property type="entry name" value="Glyco_hydro_15"/>
    <property type="match status" value="1"/>
</dbReference>
<dbReference type="InterPro" id="IPR012341">
    <property type="entry name" value="6hp_glycosidase-like_sf"/>
</dbReference>
<feature type="domain" description="GH15-like" evidence="1">
    <location>
        <begin position="228"/>
        <end position="595"/>
    </location>
</feature>
<dbReference type="PANTHER" id="PTHR31616">
    <property type="entry name" value="TREHALASE"/>
    <property type="match status" value="1"/>
</dbReference>
<evidence type="ECO:0000259" key="1">
    <source>
        <dbReference type="Pfam" id="PF00723"/>
    </source>
</evidence>
<gene>
    <name evidence="3" type="ORF">J2X26_002999</name>
</gene>
<dbReference type="EMBL" id="JAUSVB010000004">
    <property type="protein sequence ID" value="MDQ0374672.1"/>
    <property type="molecule type" value="Genomic_DNA"/>
</dbReference>
<evidence type="ECO:0000313" key="3">
    <source>
        <dbReference type="EMBL" id="MDQ0374672.1"/>
    </source>
</evidence>
<dbReference type="SUPFAM" id="SSF48208">
    <property type="entry name" value="Six-hairpin glycosidases"/>
    <property type="match status" value="1"/>
</dbReference>
<dbReference type="InterPro" id="IPR045582">
    <property type="entry name" value="Trehalase-like_N"/>
</dbReference>
<accession>A0ABU0EHI1</accession>
<comment type="caution">
    <text evidence="3">The sequence shown here is derived from an EMBL/GenBank/DDBJ whole genome shotgun (WGS) entry which is preliminary data.</text>
</comment>
<dbReference type="InterPro" id="IPR008928">
    <property type="entry name" value="6-hairpin_glycosidase_sf"/>
</dbReference>
<organism evidence="3 4">
    <name type="scientific">Cellulomonas humilata</name>
    <dbReference type="NCBI Taxonomy" id="144055"/>
    <lineage>
        <taxon>Bacteria</taxon>
        <taxon>Bacillati</taxon>
        <taxon>Actinomycetota</taxon>
        <taxon>Actinomycetes</taxon>
        <taxon>Micrococcales</taxon>
        <taxon>Cellulomonadaceae</taxon>
        <taxon>Cellulomonas</taxon>
    </lineage>
</organism>
<protein>
    <submittedName>
        <fullName evidence="3">GH15 family glucan-1,4-alpha-glucosidase</fullName>
    </submittedName>
</protein>